<dbReference type="STRING" id="1429867.A0A0G4NUZ0"/>
<evidence type="ECO:0000313" key="2">
    <source>
        <dbReference type="Proteomes" id="UP000053732"/>
    </source>
</evidence>
<organism evidence="1 2">
    <name type="scientific">Penicillium camemberti (strain FM 013)</name>
    <dbReference type="NCBI Taxonomy" id="1429867"/>
    <lineage>
        <taxon>Eukaryota</taxon>
        <taxon>Fungi</taxon>
        <taxon>Dikarya</taxon>
        <taxon>Ascomycota</taxon>
        <taxon>Pezizomycotina</taxon>
        <taxon>Eurotiomycetes</taxon>
        <taxon>Eurotiomycetidae</taxon>
        <taxon>Eurotiales</taxon>
        <taxon>Aspergillaceae</taxon>
        <taxon>Penicillium</taxon>
    </lineage>
</organism>
<dbReference type="EMBL" id="HG793134">
    <property type="protein sequence ID" value="CRL17880.1"/>
    <property type="molecule type" value="Genomic_DNA"/>
</dbReference>
<gene>
    <name evidence="1" type="ORF">PCAMFM013_S001g000840</name>
</gene>
<proteinExistence type="predicted"/>
<keyword evidence="2" id="KW-1185">Reference proteome</keyword>
<reference evidence="1 2" key="1">
    <citation type="journal article" date="2014" name="Nat. Commun.">
        <title>Multiple recent horizontal transfers of a large genomic region in cheese making fungi.</title>
        <authorList>
            <person name="Cheeseman K."/>
            <person name="Ropars J."/>
            <person name="Renault P."/>
            <person name="Dupont J."/>
            <person name="Gouzy J."/>
            <person name="Branca A."/>
            <person name="Abraham A.L."/>
            <person name="Ceppi M."/>
            <person name="Conseiller E."/>
            <person name="Debuchy R."/>
            <person name="Malagnac F."/>
            <person name="Goarin A."/>
            <person name="Silar P."/>
            <person name="Lacoste S."/>
            <person name="Sallet E."/>
            <person name="Bensimon A."/>
            <person name="Giraud T."/>
            <person name="Brygoo Y."/>
        </authorList>
    </citation>
    <scope>NUCLEOTIDE SEQUENCE [LARGE SCALE GENOMIC DNA]</scope>
    <source>
        <strain evidence="2">FM 013</strain>
    </source>
</reference>
<name>A0A0G4NUZ0_PENC3</name>
<evidence type="ECO:0000313" key="1">
    <source>
        <dbReference type="EMBL" id="CRL17880.1"/>
    </source>
</evidence>
<protein>
    <submittedName>
        <fullName evidence="1">Str. FM013</fullName>
    </submittedName>
</protein>
<dbReference type="AlphaFoldDB" id="A0A0G4NUZ0"/>
<accession>A0A0G4NUZ0</accession>
<sequence length="291" mass="33840">MEEIVESRKLKYKALENRVRAECKQSKKMPTIDITDLEPSEIPHHFNLTHRLPTELEFSPRKTEKISLPPHLNSVLVDYRIATSGSPINETLIRSRINVIILTTLAKMKREFPAKPRTPVASPASLKSIHLQFNRETEFIWQSDNRRVRLSGIVDYSLWYGMSDDYSTNMVMVEAKQPDLIKRGVLQCLAYMAMIHETRRRANIIDTSVYGITTDSFQWVFIRIRPNGEWTDKAYHWVHNAQEIVSMLANIFAHTATSHKWWNLGIETELSTSLEQPNLKPKSKRDMRHSI</sequence>
<dbReference type="Proteomes" id="UP000053732">
    <property type="component" value="Unassembled WGS sequence"/>
</dbReference>